<reference evidence="3 4" key="1">
    <citation type="submission" date="2024-01" db="EMBL/GenBank/DDBJ databases">
        <title>Genome assemblies of Stephania.</title>
        <authorList>
            <person name="Yang L."/>
        </authorList>
    </citation>
    <scope>NUCLEOTIDE SEQUENCE [LARGE SCALE GENOMIC DNA]</scope>
    <source>
        <strain evidence="3">QJT</strain>
        <tissue evidence="3">Leaf</tissue>
    </source>
</reference>
<evidence type="ECO:0000256" key="2">
    <source>
        <dbReference type="SAM" id="SignalP"/>
    </source>
</evidence>
<feature type="chain" id="PRO_5042811083" evidence="2">
    <location>
        <begin position="30"/>
        <end position="207"/>
    </location>
</feature>
<accession>A0AAP0PLU3</accession>
<comment type="caution">
    <text evidence="3">The sequence shown here is derived from an EMBL/GenBank/DDBJ whole genome shotgun (WGS) entry which is preliminary data.</text>
</comment>
<evidence type="ECO:0000256" key="1">
    <source>
        <dbReference type="SAM" id="MobiDB-lite"/>
    </source>
</evidence>
<evidence type="ECO:0000313" key="3">
    <source>
        <dbReference type="EMBL" id="KAK9146365.1"/>
    </source>
</evidence>
<dbReference type="AlphaFoldDB" id="A0AAP0PLU3"/>
<organism evidence="3 4">
    <name type="scientific">Stephania japonica</name>
    <dbReference type="NCBI Taxonomy" id="461633"/>
    <lineage>
        <taxon>Eukaryota</taxon>
        <taxon>Viridiplantae</taxon>
        <taxon>Streptophyta</taxon>
        <taxon>Embryophyta</taxon>
        <taxon>Tracheophyta</taxon>
        <taxon>Spermatophyta</taxon>
        <taxon>Magnoliopsida</taxon>
        <taxon>Ranunculales</taxon>
        <taxon>Menispermaceae</taxon>
        <taxon>Menispermoideae</taxon>
        <taxon>Cissampelideae</taxon>
        <taxon>Stephania</taxon>
    </lineage>
</organism>
<feature type="region of interest" description="Disordered" evidence="1">
    <location>
        <begin position="107"/>
        <end position="156"/>
    </location>
</feature>
<dbReference type="Proteomes" id="UP001417504">
    <property type="component" value="Unassembled WGS sequence"/>
</dbReference>
<feature type="region of interest" description="Disordered" evidence="1">
    <location>
        <begin position="174"/>
        <end position="195"/>
    </location>
</feature>
<keyword evidence="4" id="KW-1185">Reference proteome</keyword>
<name>A0AAP0PLU3_9MAGN</name>
<feature type="compositionally biased region" description="Polar residues" evidence="1">
    <location>
        <begin position="58"/>
        <end position="78"/>
    </location>
</feature>
<feature type="region of interest" description="Disordered" evidence="1">
    <location>
        <begin position="58"/>
        <end position="87"/>
    </location>
</feature>
<protein>
    <submittedName>
        <fullName evidence="3">Uncharacterized protein</fullName>
    </submittedName>
</protein>
<evidence type="ECO:0000313" key="4">
    <source>
        <dbReference type="Proteomes" id="UP001417504"/>
    </source>
</evidence>
<keyword evidence="2" id="KW-0732">Signal</keyword>
<proteinExistence type="predicted"/>
<sequence>MSHLRINPNLFNFLLISLSMILNFQPLLAVRPLFFDVVHGTPTPPQTILLSQTMLQSLRSDPPENSTPSGCNHANNGGKTCPPLPPLSSLDTRNFAVHAAPPLMTSSQTAGFQVQREPPVSSGPSGCNHSNNGGKPCPPIQLGSKKNTGAGHHVHGAPNESFQQILIQSLRTAPVASGPSGCTHTPGEPGMPCPPLGSKNFAGVVSL</sequence>
<gene>
    <name evidence="3" type="ORF">Sjap_006268</name>
</gene>
<dbReference type="EMBL" id="JBBNAE010000002">
    <property type="protein sequence ID" value="KAK9146365.1"/>
    <property type="molecule type" value="Genomic_DNA"/>
</dbReference>
<feature type="compositionally biased region" description="Polar residues" evidence="1">
    <location>
        <begin position="122"/>
        <end position="133"/>
    </location>
</feature>
<feature type="signal peptide" evidence="2">
    <location>
        <begin position="1"/>
        <end position="29"/>
    </location>
</feature>